<dbReference type="InterPro" id="IPR011993">
    <property type="entry name" value="PH-like_dom_sf"/>
</dbReference>
<name>A0A085MNC0_9BILA</name>
<protein>
    <recommendedName>
        <fullName evidence="9">Dcp1-like decapping family protein</fullName>
    </recommendedName>
</protein>
<gene>
    <name evidence="6" type="ORF">M513_00409</name>
    <name evidence="7" type="ORF">M514_00409</name>
</gene>
<dbReference type="GO" id="GO:0031087">
    <property type="term" value="P:deadenylation-independent decapping of nuclear-transcribed mRNA"/>
    <property type="evidence" value="ECO:0007669"/>
    <property type="project" value="TreeGrafter"/>
</dbReference>
<dbReference type="PANTHER" id="PTHR16290">
    <property type="entry name" value="TRANSCRIPTION FACTOR SMIF DECAPPING ENZYME DCP1"/>
    <property type="match status" value="1"/>
</dbReference>
<comment type="similarity">
    <text evidence="2">Belongs to the DCP1 family.</text>
</comment>
<evidence type="ECO:0000256" key="5">
    <source>
        <dbReference type="SAM" id="MobiDB-lite"/>
    </source>
</evidence>
<evidence type="ECO:0000256" key="3">
    <source>
        <dbReference type="ARBA" id="ARBA00022490"/>
    </source>
</evidence>
<dbReference type="GO" id="GO:0000932">
    <property type="term" value="C:P-body"/>
    <property type="evidence" value="ECO:0007669"/>
    <property type="project" value="TreeGrafter"/>
</dbReference>
<reference evidence="6 8" key="1">
    <citation type="journal article" date="2014" name="Nat. Genet.">
        <title>Genome and transcriptome of the porcine whipworm Trichuris suis.</title>
        <authorList>
            <person name="Jex A.R."/>
            <person name="Nejsum P."/>
            <person name="Schwarz E.M."/>
            <person name="Hu L."/>
            <person name="Young N.D."/>
            <person name="Hall R.S."/>
            <person name="Korhonen P.K."/>
            <person name="Liao S."/>
            <person name="Thamsborg S."/>
            <person name="Xia J."/>
            <person name="Xu P."/>
            <person name="Wang S."/>
            <person name="Scheerlinck J.P."/>
            <person name="Hofmann A."/>
            <person name="Sternberg P.W."/>
            <person name="Wang J."/>
            <person name="Gasser R.B."/>
        </authorList>
    </citation>
    <scope>NUCLEOTIDE SEQUENCE [LARGE SCALE GENOMIC DNA]</scope>
    <source>
        <strain evidence="7">DCEP-RM93F</strain>
        <strain evidence="6">DCEP-RM93M</strain>
    </source>
</reference>
<dbReference type="InterPro" id="IPR010334">
    <property type="entry name" value="Dcp1"/>
</dbReference>
<sequence>MDINLATLRNYDGSIARVIHSAGHVALYKFDKRALGWRKAGVEGPLFICACEGGCGYKLFGLNRLNPSNFVTAVDLTFDCIEKGEFLLYKNSESIGAIWFSERSQRLKVIKCIKEVKKMLSWLDRTGQLPRVGPSAAEESSDIMRMLNNAYRKFLKQNSDDLEYVKTGGRVFTDEELNHIANLAFQRQSGKKETDLSIEEISDSRDSSTGKLTEAAGSDTDDNTFQEEADFNEVAVVAPSSRGSNRFSFNQSRITTDGSNVQQQQQQQERFREPTWQLKIEVESFRCALADLIKEDDYFCEKLYVRYKQIMNSKMGEAD</sequence>
<evidence type="ECO:0000313" key="6">
    <source>
        <dbReference type="EMBL" id="KFD58716.1"/>
    </source>
</evidence>
<organism evidence="6 8">
    <name type="scientific">Trichuris suis</name>
    <name type="common">pig whipworm</name>
    <dbReference type="NCBI Taxonomy" id="68888"/>
    <lineage>
        <taxon>Eukaryota</taxon>
        <taxon>Metazoa</taxon>
        <taxon>Ecdysozoa</taxon>
        <taxon>Nematoda</taxon>
        <taxon>Enoplea</taxon>
        <taxon>Dorylaimia</taxon>
        <taxon>Trichinellida</taxon>
        <taxon>Trichuridae</taxon>
        <taxon>Trichuris</taxon>
    </lineage>
</organism>
<dbReference type="GO" id="GO:0003729">
    <property type="term" value="F:mRNA binding"/>
    <property type="evidence" value="ECO:0007669"/>
    <property type="project" value="TreeGrafter"/>
</dbReference>
<evidence type="ECO:0008006" key="9">
    <source>
        <dbReference type="Google" id="ProtNLM"/>
    </source>
</evidence>
<dbReference type="Gene3D" id="2.30.29.30">
    <property type="entry name" value="Pleckstrin-homology domain (PH domain)/Phosphotyrosine-binding domain (PTB)"/>
    <property type="match status" value="1"/>
</dbReference>
<dbReference type="SUPFAM" id="SSF50729">
    <property type="entry name" value="PH domain-like"/>
    <property type="match status" value="1"/>
</dbReference>
<feature type="region of interest" description="Disordered" evidence="5">
    <location>
        <begin position="194"/>
        <end position="223"/>
    </location>
</feature>
<evidence type="ECO:0000256" key="1">
    <source>
        <dbReference type="ARBA" id="ARBA00004496"/>
    </source>
</evidence>
<keyword evidence="3" id="KW-0963">Cytoplasm</keyword>
<dbReference type="GO" id="GO:0000290">
    <property type="term" value="P:deadenylation-dependent decapping of nuclear-transcribed mRNA"/>
    <property type="evidence" value="ECO:0007669"/>
    <property type="project" value="InterPro"/>
</dbReference>
<dbReference type="Proteomes" id="UP000030758">
    <property type="component" value="Unassembled WGS sequence"/>
</dbReference>
<keyword evidence="8" id="KW-1185">Reference proteome</keyword>
<dbReference type="PANTHER" id="PTHR16290:SF0">
    <property type="entry name" value="DECAPPING PROTEIN 1, ISOFORM A"/>
    <property type="match status" value="1"/>
</dbReference>
<evidence type="ECO:0000313" key="7">
    <source>
        <dbReference type="EMBL" id="KFD71998.1"/>
    </source>
</evidence>
<accession>A0A085MNC0</accession>
<dbReference type="GO" id="GO:0006397">
    <property type="term" value="P:mRNA processing"/>
    <property type="evidence" value="ECO:0007669"/>
    <property type="project" value="UniProtKB-KW"/>
</dbReference>
<evidence type="ECO:0000313" key="8">
    <source>
        <dbReference type="Proteomes" id="UP000030764"/>
    </source>
</evidence>
<proteinExistence type="inferred from homology"/>
<evidence type="ECO:0000256" key="4">
    <source>
        <dbReference type="ARBA" id="ARBA00022664"/>
    </source>
</evidence>
<dbReference type="EMBL" id="KL363183">
    <property type="protein sequence ID" value="KFD58716.1"/>
    <property type="molecule type" value="Genomic_DNA"/>
</dbReference>
<dbReference type="EMBL" id="KL367479">
    <property type="protein sequence ID" value="KFD71998.1"/>
    <property type="molecule type" value="Genomic_DNA"/>
</dbReference>
<dbReference type="Pfam" id="PF06058">
    <property type="entry name" value="DCP1"/>
    <property type="match status" value="1"/>
</dbReference>
<dbReference type="AlphaFoldDB" id="A0A085MNC0"/>
<dbReference type="GO" id="GO:0008047">
    <property type="term" value="F:enzyme activator activity"/>
    <property type="evidence" value="ECO:0007669"/>
    <property type="project" value="InterPro"/>
</dbReference>
<evidence type="ECO:0000256" key="2">
    <source>
        <dbReference type="ARBA" id="ARBA00008778"/>
    </source>
</evidence>
<keyword evidence="4" id="KW-0507">mRNA processing</keyword>
<comment type="subcellular location">
    <subcellularLocation>
        <location evidence="1">Cytoplasm</location>
    </subcellularLocation>
</comment>
<dbReference type="Proteomes" id="UP000030764">
    <property type="component" value="Unassembled WGS sequence"/>
</dbReference>